<protein>
    <submittedName>
        <fullName evidence="3">VanZ family protein</fullName>
    </submittedName>
</protein>
<accession>E0I3P2</accession>
<dbReference type="InterPro" id="IPR006976">
    <property type="entry name" value="VanZ-like"/>
</dbReference>
<dbReference type="Pfam" id="PF04892">
    <property type="entry name" value="VanZ"/>
    <property type="match status" value="1"/>
</dbReference>
<name>E0I3P2_9BACL</name>
<dbReference type="PANTHER" id="PTHR28008">
    <property type="entry name" value="DOMAIN PROTEIN, PUTATIVE (AFU_ORTHOLOGUE AFUA_3G10980)-RELATED"/>
    <property type="match status" value="1"/>
</dbReference>
<evidence type="ECO:0000259" key="2">
    <source>
        <dbReference type="Pfam" id="PF04892"/>
    </source>
</evidence>
<proteinExistence type="predicted"/>
<dbReference type="NCBIfam" id="NF037970">
    <property type="entry name" value="vanZ_1"/>
    <property type="match status" value="1"/>
</dbReference>
<dbReference type="STRING" id="717606.PaecuDRAFT_0417"/>
<keyword evidence="1" id="KW-0812">Transmembrane</keyword>
<dbReference type="Proteomes" id="UP000005387">
    <property type="component" value="Unassembled WGS sequence"/>
</dbReference>
<gene>
    <name evidence="3" type="ORF">PaecuDRAFT_0417</name>
</gene>
<dbReference type="RefSeq" id="WP_006036434.1">
    <property type="nucleotide sequence ID" value="NZ_AEDD01000001.1"/>
</dbReference>
<sequence>MKQTVYKADPRANQWRSSRWIRVLPAITCMIVIFILSAQPGSELDTVFLPWFQQLFPAMEGFDWGHYIAYFGLGVTFDWMFGSKYSRLAACCLIVLACTLYGLTDEVHQLFVKGRTFDLHDLLHDAVGAAAAALLLSIPAIRSVWNSLLR</sequence>
<reference evidence="3 4" key="1">
    <citation type="submission" date="2010-07" db="EMBL/GenBank/DDBJ databases">
        <title>The draft genome of Paenibacillus curdlanolyticus YK9.</title>
        <authorList>
            <consortium name="US DOE Joint Genome Institute (JGI-PGF)"/>
            <person name="Lucas S."/>
            <person name="Copeland A."/>
            <person name="Lapidus A."/>
            <person name="Cheng J.-F."/>
            <person name="Bruce D."/>
            <person name="Goodwin L."/>
            <person name="Pitluck S."/>
            <person name="Land M.L."/>
            <person name="Hauser L."/>
            <person name="Chang Y.-J."/>
            <person name="Jeffries C."/>
            <person name="Anderson I.J."/>
            <person name="Johnson E."/>
            <person name="Loganathan U."/>
            <person name="Mulhopadhyay B."/>
            <person name="Kyrpides N."/>
            <person name="Woyke T.J."/>
        </authorList>
    </citation>
    <scope>NUCLEOTIDE SEQUENCE [LARGE SCALE GENOMIC DNA]</scope>
    <source>
        <strain evidence="3 4">YK9</strain>
    </source>
</reference>
<dbReference type="eggNOG" id="COG5652">
    <property type="taxonomic scope" value="Bacteria"/>
</dbReference>
<feature type="transmembrane region" description="Helical" evidence="1">
    <location>
        <begin position="124"/>
        <end position="145"/>
    </location>
</feature>
<feature type="transmembrane region" description="Helical" evidence="1">
    <location>
        <begin position="88"/>
        <end position="104"/>
    </location>
</feature>
<keyword evidence="1" id="KW-1133">Transmembrane helix</keyword>
<feature type="transmembrane region" description="Helical" evidence="1">
    <location>
        <begin position="20"/>
        <end position="38"/>
    </location>
</feature>
<dbReference type="PANTHER" id="PTHR28008:SF1">
    <property type="entry name" value="DOMAIN PROTEIN, PUTATIVE (AFU_ORTHOLOGUE AFUA_3G10980)-RELATED"/>
    <property type="match status" value="1"/>
</dbReference>
<dbReference type="OrthoDB" id="291892at2"/>
<keyword evidence="1" id="KW-0472">Membrane</keyword>
<organism evidence="3 4">
    <name type="scientific">Paenibacillus curdlanolyticus YK9</name>
    <dbReference type="NCBI Taxonomy" id="717606"/>
    <lineage>
        <taxon>Bacteria</taxon>
        <taxon>Bacillati</taxon>
        <taxon>Bacillota</taxon>
        <taxon>Bacilli</taxon>
        <taxon>Bacillales</taxon>
        <taxon>Paenibacillaceae</taxon>
        <taxon>Paenibacillus</taxon>
    </lineage>
</organism>
<evidence type="ECO:0000256" key="1">
    <source>
        <dbReference type="SAM" id="Phobius"/>
    </source>
</evidence>
<evidence type="ECO:0000313" key="3">
    <source>
        <dbReference type="EMBL" id="EFM12906.1"/>
    </source>
</evidence>
<feature type="transmembrane region" description="Helical" evidence="1">
    <location>
        <begin position="64"/>
        <end position="81"/>
    </location>
</feature>
<dbReference type="AlphaFoldDB" id="E0I3P2"/>
<keyword evidence="4" id="KW-1185">Reference proteome</keyword>
<feature type="domain" description="VanZ-like" evidence="2">
    <location>
        <begin position="25"/>
        <end position="137"/>
    </location>
</feature>
<evidence type="ECO:0000313" key="4">
    <source>
        <dbReference type="Proteomes" id="UP000005387"/>
    </source>
</evidence>
<dbReference type="EMBL" id="AEDD01000001">
    <property type="protein sequence ID" value="EFM12906.1"/>
    <property type="molecule type" value="Genomic_DNA"/>
</dbReference>